<dbReference type="GO" id="GO:0035631">
    <property type="term" value="C:CD40 receptor complex"/>
    <property type="evidence" value="ECO:0007669"/>
    <property type="project" value="TreeGrafter"/>
</dbReference>
<dbReference type="InterPro" id="IPR001368">
    <property type="entry name" value="TNFR/NGFR_Cys_rich_reg"/>
</dbReference>
<evidence type="ECO:0000256" key="3">
    <source>
        <dbReference type="SAM" id="Phobius"/>
    </source>
</evidence>
<dbReference type="GeneTree" id="ENSGT00940000166932"/>
<keyword evidence="3" id="KW-0472">Membrane</keyword>
<protein>
    <recommendedName>
        <fullName evidence="5">TNFR-Cys domain-containing protein</fullName>
    </recommendedName>
</protein>
<feature type="region of interest" description="Disordered" evidence="2">
    <location>
        <begin position="358"/>
        <end position="387"/>
    </location>
</feature>
<evidence type="ECO:0000256" key="2">
    <source>
        <dbReference type="SAM" id="MobiDB-lite"/>
    </source>
</evidence>
<dbReference type="InterPro" id="IPR008063">
    <property type="entry name" value="Fas_rcpt"/>
</dbReference>
<feature type="repeat" description="TNFR-Cys" evidence="1">
    <location>
        <begin position="63"/>
        <end position="105"/>
    </location>
</feature>
<feature type="disulfide bond" evidence="1">
    <location>
        <begin position="40"/>
        <end position="53"/>
    </location>
</feature>
<feature type="repeat" description="TNFR-Cys" evidence="1">
    <location>
        <begin position="106"/>
        <end position="149"/>
    </location>
</feature>
<feature type="transmembrane region" description="Helical" evidence="3">
    <location>
        <begin position="239"/>
        <end position="264"/>
    </location>
</feature>
<dbReference type="PANTHER" id="PTHR46875">
    <property type="entry name" value="TUMOR NECROSIS FACTOR RECEPTOR SUPERFAMILY MEMBER 5"/>
    <property type="match status" value="1"/>
</dbReference>
<dbReference type="CDD" id="cd15835">
    <property type="entry name" value="TNFRSF1B_teleost"/>
    <property type="match status" value="1"/>
</dbReference>
<keyword evidence="3" id="KW-0812">Transmembrane</keyword>
<dbReference type="GO" id="GO:0002768">
    <property type="term" value="P:immune response-regulating cell surface receptor signaling pathway"/>
    <property type="evidence" value="ECO:0007669"/>
    <property type="project" value="TreeGrafter"/>
</dbReference>
<dbReference type="Ensembl" id="ENSXCOT00000018149.1">
    <property type="protein sequence ID" value="ENSXCOP00000017925.1"/>
    <property type="gene ID" value="ENSXCOG00000013508.1"/>
</dbReference>
<feature type="compositionally biased region" description="Low complexity" evidence="2">
    <location>
        <begin position="308"/>
        <end position="321"/>
    </location>
</feature>
<evidence type="ECO:0000259" key="5">
    <source>
        <dbReference type="PROSITE" id="PS50050"/>
    </source>
</evidence>
<dbReference type="Gene3D" id="2.10.50.10">
    <property type="entry name" value="Tumor Necrosis Factor Receptor, subunit A, domain 2"/>
    <property type="match status" value="2"/>
</dbReference>
<dbReference type="SMART" id="SM00208">
    <property type="entry name" value="TNFR"/>
    <property type="match status" value="3"/>
</dbReference>
<dbReference type="Pfam" id="PF00020">
    <property type="entry name" value="TNFR_c6"/>
    <property type="match status" value="1"/>
</dbReference>
<feature type="region of interest" description="Disordered" evidence="2">
    <location>
        <begin position="306"/>
        <end position="338"/>
    </location>
</feature>
<dbReference type="GO" id="GO:0009897">
    <property type="term" value="C:external side of plasma membrane"/>
    <property type="evidence" value="ECO:0007669"/>
    <property type="project" value="TreeGrafter"/>
</dbReference>
<feature type="domain" description="TNFR-Cys" evidence="5">
    <location>
        <begin position="63"/>
        <end position="105"/>
    </location>
</feature>
<accession>A0A3B5M3I8</accession>
<evidence type="ECO:0000313" key="7">
    <source>
        <dbReference type="Proteomes" id="UP000261380"/>
    </source>
</evidence>
<reference evidence="6" key="1">
    <citation type="submission" date="2025-08" db="UniProtKB">
        <authorList>
            <consortium name="Ensembl"/>
        </authorList>
    </citation>
    <scope>IDENTIFICATION</scope>
</reference>
<dbReference type="AlphaFoldDB" id="A0A3B5M3I8"/>
<feature type="disulfide bond" evidence="1">
    <location>
        <begin position="131"/>
        <end position="149"/>
    </location>
</feature>
<feature type="disulfide bond" evidence="1">
    <location>
        <begin position="43"/>
        <end position="61"/>
    </location>
</feature>
<feature type="domain" description="TNFR-Cys" evidence="5">
    <location>
        <begin position="106"/>
        <end position="149"/>
    </location>
</feature>
<feature type="disulfide bond" evidence="1">
    <location>
        <begin position="107"/>
        <end position="122"/>
    </location>
</feature>
<keyword evidence="7" id="KW-1185">Reference proteome</keyword>
<keyword evidence="3" id="KW-1133">Transmembrane helix</keyword>
<name>A0A3B5M3I8_9TELE</name>
<feature type="signal peptide" evidence="4">
    <location>
        <begin position="1"/>
        <end position="18"/>
    </location>
</feature>
<proteinExistence type="predicted"/>
<feature type="chain" id="PRO_5017343698" description="TNFR-Cys domain-containing protein" evidence="4">
    <location>
        <begin position="19"/>
        <end position="453"/>
    </location>
</feature>
<feature type="disulfide bond" evidence="1">
    <location>
        <begin position="64"/>
        <end position="79"/>
    </location>
</feature>
<feature type="disulfide bond" evidence="1">
    <location>
        <begin position="24"/>
        <end position="39"/>
    </location>
</feature>
<keyword evidence="4" id="KW-0732">Signal</keyword>
<feature type="region of interest" description="Disordered" evidence="2">
    <location>
        <begin position="423"/>
        <end position="453"/>
    </location>
</feature>
<dbReference type="GO" id="GO:0006915">
    <property type="term" value="P:apoptotic process"/>
    <property type="evidence" value="ECO:0007669"/>
    <property type="project" value="InterPro"/>
</dbReference>
<dbReference type="GO" id="GO:0006955">
    <property type="term" value="P:immune response"/>
    <property type="evidence" value="ECO:0007669"/>
    <property type="project" value="InterPro"/>
</dbReference>
<feature type="domain" description="TNFR-Cys" evidence="5">
    <location>
        <begin position="23"/>
        <end position="61"/>
    </location>
</feature>
<dbReference type="PROSITE" id="PS50050">
    <property type="entry name" value="TNFR_NGFR_2"/>
    <property type="match status" value="3"/>
</dbReference>
<feature type="repeat" description="TNFR-Cys" evidence="1">
    <location>
        <begin position="23"/>
        <end position="61"/>
    </location>
</feature>
<dbReference type="Proteomes" id="UP000261380">
    <property type="component" value="Unplaced"/>
</dbReference>
<dbReference type="PRINTS" id="PR01680">
    <property type="entry name" value="TNFACTORR6"/>
</dbReference>
<dbReference type="PANTHER" id="PTHR46875:SF1">
    <property type="entry name" value="TUMOR NECROSIS FACTOR RECEPTOR SUPERFAMILY MEMBER 5"/>
    <property type="match status" value="1"/>
</dbReference>
<sequence length="453" mass="49812">MKDILVLLLLLTLRTIKPDSNGNCRNLTTEYLHDGINLCCKKCPPGQRLRRECSRNSDSECEPCGSDQYIETWNYTPNCLSCTKCKEKKGLVNHQDCTSTRNAKCVCKSGMFCEMGFNNPFCTDCRQYRVCRPGFRVSVPGTLNSDVKCEKCPTNPCPLRTTVQTVTTTVTVNATTPRGPQQMTQPVRSHLTLEPKGPKPEQPISEMGTSFISSLYCLISVSVCLFLMSDLNLHLCPTFCLVAVIAGASGFLLFLIIVFLLLILCKRKKTRGNITHTSLDDRRNFSQMISYKLTSPEQMCLLEKGEVTSDQSVSSSDTETSTRADGSSSHESLRPLQPNLGLDNAASLLSEPMTLQSFTDPAAPQRSISTQSSSQPTSPQIVSPVTNSPHVNVNITLHIGNGSCGTPSFQPTDFNQVEHQLPFGQEEESVSSPQQEAGKLSFMSVEESPSYCT</sequence>
<organism evidence="6 7">
    <name type="scientific">Xiphophorus couchianus</name>
    <name type="common">Monterrey platyfish</name>
    <dbReference type="NCBI Taxonomy" id="32473"/>
    <lineage>
        <taxon>Eukaryota</taxon>
        <taxon>Metazoa</taxon>
        <taxon>Chordata</taxon>
        <taxon>Craniata</taxon>
        <taxon>Vertebrata</taxon>
        <taxon>Euteleostomi</taxon>
        <taxon>Actinopterygii</taxon>
        <taxon>Neopterygii</taxon>
        <taxon>Teleostei</taxon>
        <taxon>Neoteleostei</taxon>
        <taxon>Acanthomorphata</taxon>
        <taxon>Ovalentaria</taxon>
        <taxon>Atherinomorphae</taxon>
        <taxon>Cyprinodontiformes</taxon>
        <taxon>Poeciliidae</taxon>
        <taxon>Poeciliinae</taxon>
        <taxon>Xiphophorus</taxon>
    </lineage>
</organism>
<keyword evidence="1" id="KW-1015">Disulfide bond</keyword>
<dbReference type="STRING" id="32473.ENSXCOP00000017925"/>
<dbReference type="GO" id="GO:0004888">
    <property type="term" value="F:transmembrane signaling receptor activity"/>
    <property type="evidence" value="ECO:0007669"/>
    <property type="project" value="InterPro"/>
</dbReference>
<feature type="compositionally biased region" description="Low complexity" evidence="2">
    <location>
        <begin position="367"/>
        <end position="385"/>
    </location>
</feature>
<reference evidence="6" key="2">
    <citation type="submission" date="2025-09" db="UniProtKB">
        <authorList>
            <consortium name="Ensembl"/>
        </authorList>
    </citation>
    <scope>IDENTIFICATION</scope>
</reference>
<evidence type="ECO:0000256" key="4">
    <source>
        <dbReference type="SAM" id="SignalP"/>
    </source>
</evidence>
<dbReference type="InterPro" id="IPR052135">
    <property type="entry name" value="TNFRSF5"/>
</dbReference>
<comment type="caution">
    <text evidence="1">Lacks conserved residue(s) required for the propagation of feature annotation.</text>
</comment>
<evidence type="ECO:0000313" key="6">
    <source>
        <dbReference type="Ensembl" id="ENSXCOP00000017925.1"/>
    </source>
</evidence>
<dbReference type="PROSITE" id="PS00652">
    <property type="entry name" value="TNFR_NGFR_1"/>
    <property type="match status" value="1"/>
</dbReference>
<dbReference type="SUPFAM" id="SSF57586">
    <property type="entry name" value="TNF receptor-like"/>
    <property type="match status" value="2"/>
</dbReference>
<evidence type="ECO:0000256" key="1">
    <source>
        <dbReference type="PROSITE-ProRule" id="PRU00206"/>
    </source>
</evidence>